<dbReference type="GO" id="GO:0008239">
    <property type="term" value="F:dipeptidyl-peptidase activity"/>
    <property type="evidence" value="ECO:0007669"/>
    <property type="project" value="TreeGrafter"/>
</dbReference>
<dbReference type="GO" id="GO:0006508">
    <property type="term" value="P:proteolysis"/>
    <property type="evidence" value="ECO:0007669"/>
    <property type="project" value="InterPro"/>
</dbReference>
<feature type="domain" description="Peptidase S9 prolyl oligopeptidase catalytic" evidence="2">
    <location>
        <begin position="588"/>
        <end position="797"/>
    </location>
</feature>
<dbReference type="SUPFAM" id="SSF53474">
    <property type="entry name" value="alpha/beta-Hydrolases"/>
    <property type="match status" value="1"/>
</dbReference>
<dbReference type="PANTHER" id="PTHR11731">
    <property type="entry name" value="PROTEASE FAMILY S9B,C DIPEPTIDYL-PEPTIDASE IV-RELATED"/>
    <property type="match status" value="1"/>
</dbReference>
<dbReference type="PANTHER" id="PTHR11731:SF193">
    <property type="entry name" value="DIPEPTIDYL PEPTIDASE 9"/>
    <property type="match status" value="1"/>
</dbReference>
<dbReference type="InterPro" id="IPR029058">
    <property type="entry name" value="AB_hydrolase_fold"/>
</dbReference>
<sequence length="804" mass="92748">MRFVGASTSNTPTNEEIKSKIIRVKTEVKAGIPVKLGSPRVYTNLFNGKYKNVVVGLAPGPAPESQNIYVGEIPLNSNIIKCNIELVPYNKVINFSNGFKSSETIMLYERLRSTQLHGVNEYHVSHDGQYMLLLAGGNVLQLDGESVKNRSETIHKPIMRARLSPANPKFIAMTEGKEIFVYYEDTMVFQTITDDNYKYNGVSANVIQEELERYEGFWWSPTRSQLLYEEVDETGVETTSLSEKENSTNNKMKYPTVNTENPRSNLRLLTIEENGNEYRTETKVITNDLLKKFWPSFEYISKVSWTPDGNYIYLQLLDRLQKTSILLLVPLKAFENFDDALDNGKIIEIVKITGNPWINVDHQLECFYEEKQHAYGFIYGSEEQNYHHLYLKYAFINGNEITISKEAINLTYEENGEFCVIKDIPIFVDQKRGNVFFVANYNKPWNFQLCYTNYKEGTRIIQVTPIDKSVKYDRSTLTLDINPDFGFAVNMSSIFTRPKLVFYRCEFDEDGNYRIREGGEIIHKEALTTIPDIRTSSIVYPQIFKLQSKKSNQNLYGCVFIPKGEDKNFPVLQYVYNGPCAQLVQNNWELTAKFQMYTINNIAVVIVDGRGSANRGKNFEKGIYKNLGTVEVDDQIEYLHAANKYVAKERFDLSRVAIQGWSYGGFMSVRCLQKAPNVYKGAIAGGTVTDWLMYDSIYTERYMGLPDFSNSECHYKKCSLLEDVDKLPEKRNRLMLVHGKLDDNVHYKHIERLMKKLDEYGKPYELIPLEHERHGVKSPQTGEMLEIKYIDFLNRLFSTSEDNE</sequence>
<evidence type="ECO:0000259" key="3">
    <source>
        <dbReference type="Pfam" id="PF00930"/>
    </source>
</evidence>
<name>A0A0N5A1Z3_PARTI</name>
<dbReference type="AlphaFoldDB" id="A0A0N5A1Z3"/>
<dbReference type="Pfam" id="PF00930">
    <property type="entry name" value="DPPIV_N"/>
    <property type="match status" value="1"/>
</dbReference>
<dbReference type="Gene3D" id="2.140.10.30">
    <property type="entry name" value="Dipeptidylpeptidase IV, N-terminal domain"/>
    <property type="match status" value="1"/>
</dbReference>
<dbReference type="Proteomes" id="UP000038045">
    <property type="component" value="Unplaced"/>
</dbReference>
<dbReference type="GO" id="GO:0008236">
    <property type="term" value="F:serine-type peptidase activity"/>
    <property type="evidence" value="ECO:0007669"/>
    <property type="project" value="InterPro"/>
</dbReference>
<keyword evidence="4" id="KW-1185">Reference proteome</keyword>
<dbReference type="Gene3D" id="3.40.50.1820">
    <property type="entry name" value="alpha/beta hydrolase"/>
    <property type="match status" value="1"/>
</dbReference>
<reference evidence="5" key="1">
    <citation type="submission" date="2017-02" db="UniProtKB">
        <authorList>
            <consortium name="WormBaseParasite"/>
        </authorList>
    </citation>
    <scope>IDENTIFICATION</scope>
</reference>
<dbReference type="SUPFAM" id="SSF82171">
    <property type="entry name" value="DPP6 N-terminal domain-like"/>
    <property type="match status" value="1"/>
</dbReference>
<organism evidence="4 5">
    <name type="scientific">Parastrongyloides trichosuri</name>
    <name type="common">Possum-specific nematode worm</name>
    <dbReference type="NCBI Taxonomy" id="131310"/>
    <lineage>
        <taxon>Eukaryota</taxon>
        <taxon>Metazoa</taxon>
        <taxon>Ecdysozoa</taxon>
        <taxon>Nematoda</taxon>
        <taxon>Chromadorea</taxon>
        <taxon>Rhabditida</taxon>
        <taxon>Tylenchina</taxon>
        <taxon>Panagrolaimomorpha</taxon>
        <taxon>Strongyloidoidea</taxon>
        <taxon>Strongyloididae</taxon>
        <taxon>Parastrongyloides</taxon>
    </lineage>
</organism>
<dbReference type="InterPro" id="IPR050278">
    <property type="entry name" value="Serine_Prot_S9B/DPPIV"/>
</dbReference>
<dbReference type="InterPro" id="IPR002469">
    <property type="entry name" value="Peptidase_S9B_N"/>
</dbReference>
<proteinExistence type="predicted"/>
<protein>
    <submittedName>
        <fullName evidence="5">Dipeptidyl peptidase IV</fullName>
    </submittedName>
</protein>
<dbReference type="Pfam" id="PF00326">
    <property type="entry name" value="Peptidase_S9"/>
    <property type="match status" value="1"/>
</dbReference>
<dbReference type="InterPro" id="IPR001375">
    <property type="entry name" value="Peptidase_S9_cat"/>
</dbReference>
<feature type="region of interest" description="Disordered" evidence="1">
    <location>
        <begin position="238"/>
        <end position="257"/>
    </location>
</feature>
<evidence type="ECO:0000313" key="5">
    <source>
        <dbReference type="WBParaSite" id="PTRK_0001563900.1"/>
    </source>
</evidence>
<accession>A0A0N5A1Z3</accession>
<dbReference type="STRING" id="131310.A0A0N5A1Z3"/>
<evidence type="ECO:0000256" key="1">
    <source>
        <dbReference type="SAM" id="MobiDB-lite"/>
    </source>
</evidence>
<evidence type="ECO:0000259" key="2">
    <source>
        <dbReference type="Pfam" id="PF00326"/>
    </source>
</evidence>
<dbReference type="WBParaSite" id="PTRK_0001563900.1">
    <property type="protein sequence ID" value="PTRK_0001563900.1"/>
    <property type="gene ID" value="PTRK_0001563900"/>
</dbReference>
<evidence type="ECO:0000313" key="4">
    <source>
        <dbReference type="Proteomes" id="UP000038045"/>
    </source>
</evidence>
<feature type="domain" description="Dipeptidylpeptidase IV N-terminal" evidence="3">
    <location>
        <begin position="149"/>
        <end position="469"/>
    </location>
</feature>